<feature type="active site" evidence="12">
    <location>
        <position position="119"/>
    </location>
</feature>
<dbReference type="Pfam" id="PF02099">
    <property type="entry name" value="Josephin"/>
    <property type="match status" value="1"/>
</dbReference>
<dbReference type="GO" id="GO:0004843">
    <property type="term" value="F:cysteine-type deubiquitinase activity"/>
    <property type="evidence" value="ECO:0007669"/>
    <property type="project" value="UniProtKB-EC"/>
</dbReference>
<dbReference type="EC" id="3.4.19.12" evidence="3"/>
<evidence type="ECO:0000256" key="12">
    <source>
        <dbReference type="PROSITE-ProRule" id="PRU00331"/>
    </source>
</evidence>
<evidence type="ECO:0000313" key="15">
    <source>
        <dbReference type="Proteomes" id="UP000316726"/>
    </source>
</evidence>
<evidence type="ECO:0000256" key="6">
    <source>
        <dbReference type="ARBA" id="ARBA00022801"/>
    </source>
</evidence>
<feature type="domain" description="Josephin" evidence="13">
    <location>
        <begin position="1"/>
        <end position="165"/>
    </location>
</feature>
<dbReference type="SMART" id="SM00726">
    <property type="entry name" value="UIM"/>
    <property type="match status" value="2"/>
</dbReference>
<dbReference type="InterPro" id="IPR033865">
    <property type="entry name" value="Ataxin-3"/>
</dbReference>
<keyword evidence="8" id="KW-0805">Transcription regulation</keyword>
<gene>
    <name evidence="14" type="ORF">A3770_08p52740</name>
</gene>
<evidence type="ECO:0000256" key="3">
    <source>
        <dbReference type="ARBA" id="ARBA00012759"/>
    </source>
</evidence>
<dbReference type="InterPro" id="IPR006155">
    <property type="entry name" value="Josephin"/>
</dbReference>
<feature type="active site" description="Proton acceptor" evidence="11">
    <location>
        <position position="104"/>
    </location>
</feature>
<keyword evidence="5" id="KW-0833">Ubl conjugation pathway</keyword>
<organism evidence="14 15">
    <name type="scientific">Chloropicon primus</name>
    <dbReference type="NCBI Taxonomy" id="1764295"/>
    <lineage>
        <taxon>Eukaryota</taxon>
        <taxon>Viridiplantae</taxon>
        <taxon>Chlorophyta</taxon>
        <taxon>Chloropicophyceae</taxon>
        <taxon>Chloropicales</taxon>
        <taxon>Chloropicaceae</taxon>
        <taxon>Chloropicon</taxon>
    </lineage>
</organism>
<dbReference type="GO" id="GO:0005634">
    <property type="term" value="C:nucleus"/>
    <property type="evidence" value="ECO:0007669"/>
    <property type="project" value="UniProtKB-SubCell"/>
</dbReference>
<feature type="active site" evidence="12">
    <location>
        <position position="104"/>
    </location>
</feature>
<feature type="active site" evidence="12">
    <location>
        <position position="4"/>
    </location>
</feature>
<proteinExistence type="predicted"/>
<evidence type="ECO:0000256" key="9">
    <source>
        <dbReference type="ARBA" id="ARBA00023163"/>
    </source>
</evidence>
<keyword evidence="10" id="KW-0539">Nucleus</keyword>
<dbReference type="STRING" id="1764295.A0A5B8MQL2"/>
<protein>
    <recommendedName>
        <fullName evidence="3">ubiquitinyl hydrolase 1</fullName>
        <ecNumber evidence="3">3.4.19.12</ecNumber>
    </recommendedName>
</protein>
<comment type="subcellular location">
    <subcellularLocation>
        <location evidence="2">Nucleus</location>
    </subcellularLocation>
</comment>
<dbReference type="InterPro" id="IPR003903">
    <property type="entry name" value="UIM_dom"/>
</dbReference>
<dbReference type="PROSITE" id="PS50330">
    <property type="entry name" value="UIM"/>
    <property type="match status" value="1"/>
</dbReference>
<evidence type="ECO:0000259" key="13">
    <source>
        <dbReference type="PROSITE" id="PS50957"/>
    </source>
</evidence>
<keyword evidence="6 12" id="KW-0378">Hydrolase</keyword>
<sequence>MSMCGVHCLNTLLQANAFNEVDLAQIAHELDRREREVMAEGGITSEDYLKFVAADSQNVSDEGNFSIQVLAEALKMYSVTPKPWRNGQSEPHLQSAFICNLREHWFTIRRLGGQWYNLNSLASTPEKITDFYLSAYLGQLSTEKYTIFVVEGRLPLSDEAAGSSESGHWWTEEEMERAKQAKATQSGTPDAFSSALTTTLHNMQDMFSNVGTNVTQALRHLQPGSGATGDEDADLQAAIQASLGEGQGTVTEGRNPAYGTASQRDLAQALAASLEEFKENQEQER</sequence>
<dbReference type="GO" id="GO:0006508">
    <property type="term" value="P:proteolysis"/>
    <property type="evidence" value="ECO:0007669"/>
    <property type="project" value="UniProtKB-KW"/>
</dbReference>
<keyword evidence="15" id="KW-1185">Reference proteome</keyword>
<dbReference type="Proteomes" id="UP000316726">
    <property type="component" value="Chromosome 8"/>
</dbReference>
<dbReference type="EMBL" id="CP031041">
    <property type="protein sequence ID" value="QDZ22756.1"/>
    <property type="molecule type" value="Genomic_DNA"/>
</dbReference>
<keyword evidence="7" id="KW-0788">Thiol protease</keyword>
<evidence type="ECO:0000256" key="8">
    <source>
        <dbReference type="ARBA" id="ARBA00023015"/>
    </source>
</evidence>
<accession>A0A5B8MQL2</accession>
<dbReference type="PANTHER" id="PTHR14159:SF0">
    <property type="entry name" value="ATAXIN-3-RELATED"/>
    <property type="match status" value="1"/>
</dbReference>
<dbReference type="Gene3D" id="3.90.70.40">
    <property type="match status" value="1"/>
</dbReference>
<evidence type="ECO:0000256" key="11">
    <source>
        <dbReference type="PIRSR" id="PIRSR633865-1"/>
    </source>
</evidence>
<keyword evidence="4" id="KW-0645">Protease</keyword>
<evidence type="ECO:0000256" key="4">
    <source>
        <dbReference type="ARBA" id="ARBA00022670"/>
    </source>
</evidence>
<dbReference type="OrthoDB" id="10063692at2759"/>
<evidence type="ECO:0000313" key="14">
    <source>
        <dbReference type="EMBL" id="QDZ22756.1"/>
    </source>
</evidence>
<evidence type="ECO:0000256" key="7">
    <source>
        <dbReference type="ARBA" id="ARBA00022807"/>
    </source>
</evidence>
<dbReference type="GO" id="GO:0016579">
    <property type="term" value="P:protein deubiquitination"/>
    <property type="evidence" value="ECO:0007669"/>
    <property type="project" value="InterPro"/>
</dbReference>
<reference evidence="14 15" key="1">
    <citation type="submission" date="2018-07" db="EMBL/GenBank/DDBJ databases">
        <title>The complete nuclear genome of the prasinophyte Chloropicon primus (CCMP1205).</title>
        <authorList>
            <person name="Pombert J.-F."/>
            <person name="Otis C."/>
            <person name="Turmel M."/>
            <person name="Lemieux C."/>
        </authorList>
    </citation>
    <scope>NUCLEOTIDE SEQUENCE [LARGE SCALE GENOMIC DNA]</scope>
    <source>
        <strain evidence="14 15">CCMP1205</strain>
    </source>
</reference>
<keyword evidence="9" id="KW-0804">Transcription</keyword>
<evidence type="ECO:0000256" key="2">
    <source>
        <dbReference type="ARBA" id="ARBA00004123"/>
    </source>
</evidence>
<evidence type="ECO:0000256" key="10">
    <source>
        <dbReference type="ARBA" id="ARBA00023242"/>
    </source>
</evidence>
<dbReference type="Pfam" id="PF02809">
    <property type="entry name" value="UIM"/>
    <property type="match status" value="2"/>
</dbReference>
<dbReference type="Gene3D" id="1.10.287.10">
    <property type="entry name" value="S15/NS1, RNA-binding"/>
    <property type="match status" value="1"/>
</dbReference>
<feature type="active site" description="Proton acceptor" evidence="11">
    <location>
        <position position="119"/>
    </location>
</feature>
<evidence type="ECO:0000256" key="1">
    <source>
        <dbReference type="ARBA" id="ARBA00000707"/>
    </source>
</evidence>
<dbReference type="PROSITE" id="PS50957">
    <property type="entry name" value="JOSEPHIN"/>
    <property type="match status" value="1"/>
</dbReference>
<dbReference type="PANTHER" id="PTHR14159">
    <property type="entry name" value="ATAXIN-3-RELATED"/>
    <property type="match status" value="1"/>
</dbReference>
<feature type="active site" description="Nucleophile" evidence="11">
    <location>
        <position position="4"/>
    </location>
</feature>
<name>A0A5B8MQL2_9CHLO</name>
<dbReference type="SMART" id="SM01246">
    <property type="entry name" value="Josephin"/>
    <property type="match status" value="1"/>
</dbReference>
<dbReference type="PRINTS" id="PR01233">
    <property type="entry name" value="JOSEPHIN"/>
</dbReference>
<comment type="catalytic activity">
    <reaction evidence="1">
        <text>Thiol-dependent hydrolysis of ester, thioester, amide, peptide and isopeptide bonds formed by the C-terminal Gly of ubiquitin (a 76-residue protein attached to proteins as an intracellular targeting signal).</text>
        <dbReference type="EC" id="3.4.19.12"/>
    </reaction>
</comment>
<dbReference type="AlphaFoldDB" id="A0A5B8MQL2"/>
<evidence type="ECO:0000256" key="5">
    <source>
        <dbReference type="ARBA" id="ARBA00022786"/>
    </source>
</evidence>